<keyword evidence="3" id="KW-0812">Transmembrane</keyword>
<evidence type="ECO:0000313" key="12">
    <source>
        <dbReference type="Proteomes" id="UP000827889"/>
    </source>
</evidence>
<dbReference type="InterPro" id="IPR032675">
    <property type="entry name" value="LRR_dom_sf"/>
</dbReference>
<evidence type="ECO:0000313" key="13">
    <source>
        <dbReference type="RefSeq" id="XP_048130340.1"/>
    </source>
</evidence>
<dbReference type="Proteomes" id="UP000827889">
    <property type="component" value="Chromosome 2"/>
</dbReference>
<protein>
    <submittedName>
        <fullName evidence="13">Receptor-like protein 9DC1</fullName>
    </submittedName>
</protein>
<evidence type="ECO:0000256" key="3">
    <source>
        <dbReference type="ARBA" id="ARBA00022692"/>
    </source>
</evidence>
<keyword evidence="5" id="KW-0677">Repeat</keyword>
<dbReference type="InterPro" id="IPR046956">
    <property type="entry name" value="RLP23-like"/>
</dbReference>
<dbReference type="SUPFAM" id="SSF52058">
    <property type="entry name" value="L domain-like"/>
    <property type="match status" value="1"/>
</dbReference>
<keyword evidence="7" id="KW-0472">Membrane</keyword>
<keyword evidence="8" id="KW-0675">Receptor</keyword>
<evidence type="ECO:0000256" key="10">
    <source>
        <dbReference type="SAM" id="SignalP"/>
    </source>
</evidence>
<evidence type="ECO:0000256" key="7">
    <source>
        <dbReference type="ARBA" id="ARBA00023136"/>
    </source>
</evidence>
<evidence type="ECO:0000256" key="1">
    <source>
        <dbReference type="ARBA" id="ARBA00004479"/>
    </source>
</evidence>
<evidence type="ECO:0000256" key="2">
    <source>
        <dbReference type="ARBA" id="ARBA00022614"/>
    </source>
</evidence>
<proteinExistence type="predicted"/>
<gene>
    <name evidence="13" type="primary">LOC125313814</name>
</gene>
<evidence type="ECO:0000256" key="9">
    <source>
        <dbReference type="ARBA" id="ARBA00023180"/>
    </source>
</evidence>
<dbReference type="RefSeq" id="XP_048130340.1">
    <property type="nucleotide sequence ID" value="XM_048274383.1"/>
</dbReference>
<keyword evidence="6" id="KW-1133">Transmembrane helix</keyword>
<dbReference type="Gene3D" id="3.80.10.10">
    <property type="entry name" value="Ribonuclease Inhibitor"/>
    <property type="match status" value="1"/>
</dbReference>
<reference evidence="12" key="1">
    <citation type="submission" date="2025-05" db="UniProtKB">
        <authorList>
            <consortium name="RefSeq"/>
        </authorList>
    </citation>
    <scope>NUCLEOTIDE SEQUENCE [LARGE SCALE GENOMIC DNA]</scope>
</reference>
<feature type="domain" description="Leucine-rich repeat-containing N-terminal plant-type" evidence="11">
    <location>
        <begin position="33"/>
        <end position="80"/>
    </location>
</feature>
<keyword evidence="9" id="KW-0325">Glycoprotein</keyword>
<feature type="signal peptide" evidence="10">
    <location>
        <begin position="1"/>
        <end position="21"/>
    </location>
</feature>
<evidence type="ECO:0000256" key="8">
    <source>
        <dbReference type="ARBA" id="ARBA00023170"/>
    </source>
</evidence>
<organism evidence="12 13">
    <name type="scientific">Rhodamnia argentea</name>
    <dbReference type="NCBI Taxonomy" id="178133"/>
    <lineage>
        <taxon>Eukaryota</taxon>
        <taxon>Viridiplantae</taxon>
        <taxon>Streptophyta</taxon>
        <taxon>Embryophyta</taxon>
        <taxon>Tracheophyta</taxon>
        <taxon>Spermatophyta</taxon>
        <taxon>Magnoliopsida</taxon>
        <taxon>eudicotyledons</taxon>
        <taxon>Gunneridae</taxon>
        <taxon>Pentapetalae</taxon>
        <taxon>rosids</taxon>
        <taxon>malvids</taxon>
        <taxon>Myrtales</taxon>
        <taxon>Myrtaceae</taxon>
        <taxon>Myrtoideae</taxon>
        <taxon>Myrteae</taxon>
        <taxon>Australasian group</taxon>
        <taxon>Rhodamnia</taxon>
    </lineage>
</organism>
<dbReference type="PANTHER" id="PTHR48061:SF46">
    <property type="entry name" value="LEUCINE-RICH REPEAT-CONTAINING N-TERMINAL PLANT-TYPE DOMAIN-CONTAINING PROTEIN"/>
    <property type="match status" value="1"/>
</dbReference>
<dbReference type="InterPro" id="IPR013210">
    <property type="entry name" value="LRR_N_plant-typ"/>
</dbReference>
<sequence length="164" mass="18375">MGCHRILLRLLCFLFFLHSSSLPFASPLCPPVQRDALLLFKNSFLLNRMASDSCDWYGHPKTNSWNKSVDCCSWEGVTCDSVTGNIVDLDLACSRLRGALHSNSSLFLLRHLQNLNLFGNNFIGSRIPPNLSVFAELTHLNLSGSSFAGWKIQSSQCLFRISQH</sequence>
<dbReference type="Pfam" id="PF08263">
    <property type="entry name" value="LRRNT_2"/>
    <property type="match status" value="1"/>
</dbReference>
<name>A0ABM3H159_9MYRT</name>
<keyword evidence="4 10" id="KW-0732">Signal</keyword>
<dbReference type="PANTHER" id="PTHR48061">
    <property type="entry name" value="LEUCINE-RICH REPEAT RECEPTOR PROTEIN KINASE EMS1-LIKE-RELATED"/>
    <property type="match status" value="1"/>
</dbReference>
<evidence type="ECO:0000256" key="4">
    <source>
        <dbReference type="ARBA" id="ARBA00022729"/>
    </source>
</evidence>
<keyword evidence="12" id="KW-1185">Reference proteome</keyword>
<evidence type="ECO:0000259" key="11">
    <source>
        <dbReference type="Pfam" id="PF08263"/>
    </source>
</evidence>
<evidence type="ECO:0000256" key="6">
    <source>
        <dbReference type="ARBA" id="ARBA00022989"/>
    </source>
</evidence>
<accession>A0ABM3H159</accession>
<dbReference type="GeneID" id="125313814"/>
<comment type="subcellular location">
    <subcellularLocation>
        <location evidence="1">Membrane</location>
        <topology evidence="1">Single-pass type I membrane protein</topology>
    </subcellularLocation>
</comment>
<keyword evidence="2" id="KW-0433">Leucine-rich repeat</keyword>
<reference evidence="13" key="2">
    <citation type="submission" date="2025-08" db="UniProtKB">
        <authorList>
            <consortium name="RefSeq"/>
        </authorList>
    </citation>
    <scope>IDENTIFICATION</scope>
    <source>
        <tissue evidence="13">Leaf</tissue>
    </source>
</reference>
<evidence type="ECO:0000256" key="5">
    <source>
        <dbReference type="ARBA" id="ARBA00022737"/>
    </source>
</evidence>
<feature type="chain" id="PRO_5045546824" evidence="10">
    <location>
        <begin position="22"/>
        <end position="164"/>
    </location>
</feature>